<evidence type="ECO:0000313" key="1">
    <source>
        <dbReference type="EMBL" id="GFN99540.1"/>
    </source>
</evidence>
<dbReference type="EMBL" id="BLXT01003003">
    <property type="protein sequence ID" value="GFN99540.1"/>
    <property type="molecule type" value="Genomic_DNA"/>
</dbReference>
<comment type="caution">
    <text evidence="1">The sequence shown here is derived from an EMBL/GenBank/DDBJ whole genome shotgun (WGS) entry which is preliminary data.</text>
</comment>
<name>A0AAV3ZUB2_9GAST</name>
<keyword evidence="2" id="KW-1185">Reference proteome</keyword>
<accession>A0AAV3ZUB2</accession>
<organism evidence="1 2">
    <name type="scientific">Plakobranchus ocellatus</name>
    <dbReference type="NCBI Taxonomy" id="259542"/>
    <lineage>
        <taxon>Eukaryota</taxon>
        <taxon>Metazoa</taxon>
        <taxon>Spiralia</taxon>
        <taxon>Lophotrochozoa</taxon>
        <taxon>Mollusca</taxon>
        <taxon>Gastropoda</taxon>
        <taxon>Heterobranchia</taxon>
        <taxon>Euthyneura</taxon>
        <taxon>Panpulmonata</taxon>
        <taxon>Sacoglossa</taxon>
        <taxon>Placobranchoidea</taxon>
        <taxon>Plakobranchidae</taxon>
        <taxon>Plakobranchus</taxon>
    </lineage>
</organism>
<dbReference type="Proteomes" id="UP000735302">
    <property type="component" value="Unassembled WGS sequence"/>
</dbReference>
<protein>
    <submittedName>
        <fullName evidence="1">Uncharacterized protein</fullName>
    </submittedName>
</protein>
<proteinExistence type="predicted"/>
<gene>
    <name evidence="1" type="ORF">PoB_002604600</name>
</gene>
<sequence>MAVSHKSITTAQPYLEGHRGAFYLLLKRKEGMGGGGYDCGTVDNEPVLRSAKTLLSRVQAPPLARGLTEGLKA</sequence>
<reference evidence="1 2" key="1">
    <citation type="journal article" date="2021" name="Elife">
        <title>Chloroplast acquisition without the gene transfer in kleptoplastic sea slugs, Plakobranchus ocellatus.</title>
        <authorList>
            <person name="Maeda T."/>
            <person name="Takahashi S."/>
            <person name="Yoshida T."/>
            <person name="Shimamura S."/>
            <person name="Takaki Y."/>
            <person name="Nagai Y."/>
            <person name="Toyoda A."/>
            <person name="Suzuki Y."/>
            <person name="Arimoto A."/>
            <person name="Ishii H."/>
            <person name="Satoh N."/>
            <person name="Nishiyama T."/>
            <person name="Hasebe M."/>
            <person name="Maruyama T."/>
            <person name="Minagawa J."/>
            <person name="Obokata J."/>
            <person name="Shigenobu S."/>
        </authorList>
    </citation>
    <scope>NUCLEOTIDE SEQUENCE [LARGE SCALE GENOMIC DNA]</scope>
</reference>
<evidence type="ECO:0000313" key="2">
    <source>
        <dbReference type="Proteomes" id="UP000735302"/>
    </source>
</evidence>
<dbReference type="AlphaFoldDB" id="A0AAV3ZUB2"/>